<comment type="caution">
    <text evidence="1">The sequence shown here is derived from an EMBL/GenBank/DDBJ whole genome shotgun (WGS) entry which is preliminary data.</text>
</comment>
<reference evidence="1" key="1">
    <citation type="submission" date="2021-06" db="EMBL/GenBank/DDBJ databases">
        <authorList>
            <person name="Kallberg Y."/>
            <person name="Tangrot J."/>
            <person name="Rosling A."/>
        </authorList>
    </citation>
    <scope>NUCLEOTIDE SEQUENCE</scope>
    <source>
        <strain evidence="1">FL130A</strain>
    </source>
</reference>
<proteinExistence type="predicted"/>
<dbReference type="OrthoDB" id="1748060at2759"/>
<keyword evidence="2" id="KW-1185">Reference proteome</keyword>
<evidence type="ECO:0000313" key="1">
    <source>
        <dbReference type="EMBL" id="CAG8598005.1"/>
    </source>
</evidence>
<dbReference type="AlphaFoldDB" id="A0A9N9CEY4"/>
<evidence type="ECO:0000313" key="2">
    <source>
        <dbReference type="Proteomes" id="UP000789508"/>
    </source>
</evidence>
<gene>
    <name evidence="1" type="ORF">ALEPTO_LOCUS8011</name>
</gene>
<dbReference type="Proteomes" id="UP000789508">
    <property type="component" value="Unassembled WGS sequence"/>
</dbReference>
<dbReference type="EMBL" id="CAJVPS010004022">
    <property type="protein sequence ID" value="CAG8598005.1"/>
    <property type="molecule type" value="Genomic_DNA"/>
</dbReference>
<feature type="non-terminal residue" evidence="1">
    <location>
        <position position="1"/>
    </location>
</feature>
<organism evidence="1 2">
    <name type="scientific">Ambispora leptoticha</name>
    <dbReference type="NCBI Taxonomy" id="144679"/>
    <lineage>
        <taxon>Eukaryota</taxon>
        <taxon>Fungi</taxon>
        <taxon>Fungi incertae sedis</taxon>
        <taxon>Mucoromycota</taxon>
        <taxon>Glomeromycotina</taxon>
        <taxon>Glomeromycetes</taxon>
        <taxon>Archaeosporales</taxon>
        <taxon>Ambisporaceae</taxon>
        <taxon>Ambispora</taxon>
    </lineage>
</organism>
<accession>A0A9N9CEY4</accession>
<protein>
    <submittedName>
        <fullName evidence="1">8473_t:CDS:1</fullName>
    </submittedName>
</protein>
<sequence>SISSASNLTTLNLFIKADHGLDQHIYNALTASQVAAVQIEGNNPINHSKRDIVV</sequence>
<name>A0A9N9CEY4_9GLOM</name>